<protein>
    <submittedName>
        <fullName evidence="1">Uncharacterized protein</fullName>
    </submittedName>
</protein>
<keyword evidence="2" id="KW-1185">Reference proteome</keyword>
<proteinExistence type="predicted"/>
<name>A0ABN2GP36_9ACTN</name>
<evidence type="ECO:0000313" key="2">
    <source>
        <dbReference type="Proteomes" id="UP001500618"/>
    </source>
</evidence>
<sequence length="188" mass="21366">MSVVRESPDPMYEAFSRGRALGRLEGLAEGRTHGIVELLTELVRARFHARPDIESYARRVALRFRDDETRWIAQIFVRFEKFDDFLGTEKDARTSRPTLLEQMYDDGAFDGGVEAAETIFEAMLRSRFPDDPTTERAARHLGRLAPADAVAAIESAGDLEELLRLPIPERTPVHRTSDQRSHFVIGRP</sequence>
<accession>A0ABN2GP36</accession>
<dbReference type="EMBL" id="BAAANY010000008">
    <property type="protein sequence ID" value="GAA1674471.1"/>
    <property type="molecule type" value="Genomic_DNA"/>
</dbReference>
<dbReference type="Proteomes" id="UP001500618">
    <property type="component" value="Unassembled WGS sequence"/>
</dbReference>
<organism evidence="1 2">
    <name type="scientific">Fodinicola feengrottensis</name>
    <dbReference type="NCBI Taxonomy" id="435914"/>
    <lineage>
        <taxon>Bacteria</taxon>
        <taxon>Bacillati</taxon>
        <taxon>Actinomycetota</taxon>
        <taxon>Actinomycetes</taxon>
        <taxon>Mycobacteriales</taxon>
        <taxon>Fodinicola</taxon>
    </lineage>
</organism>
<dbReference type="RefSeq" id="WP_344309934.1">
    <property type="nucleotide sequence ID" value="NZ_BAAANY010000008.1"/>
</dbReference>
<evidence type="ECO:0000313" key="1">
    <source>
        <dbReference type="EMBL" id="GAA1674471.1"/>
    </source>
</evidence>
<reference evidence="1 2" key="1">
    <citation type="journal article" date="2019" name="Int. J. Syst. Evol. Microbiol.">
        <title>The Global Catalogue of Microorganisms (GCM) 10K type strain sequencing project: providing services to taxonomists for standard genome sequencing and annotation.</title>
        <authorList>
            <consortium name="The Broad Institute Genomics Platform"/>
            <consortium name="The Broad Institute Genome Sequencing Center for Infectious Disease"/>
            <person name="Wu L."/>
            <person name="Ma J."/>
        </authorList>
    </citation>
    <scope>NUCLEOTIDE SEQUENCE [LARGE SCALE GENOMIC DNA]</scope>
    <source>
        <strain evidence="1 2">JCM 14718</strain>
    </source>
</reference>
<comment type="caution">
    <text evidence="1">The sequence shown here is derived from an EMBL/GenBank/DDBJ whole genome shotgun (WGS) entry which is preliminary data.</text>
</comment>
<gene>
    <name evidence="1" type="ORF">GCM10009765_24830</name>
</gene>